<keyword evidence="6" id="KW-0539">Nucleus</keyword>
<keyword evidence="2" id="KW-0936">Ethylene signaling pathway</keyword>
<dbReference type="InterPro" id="IPR036955">
    <property type="entry name" value="AP2/ERF_dom_sf"/>
</dbReference>
<keyword evidence="3" id="KW-0805">Transcription regulation</keyword>
<evidence type="ECO:0000313" key="8">
    <source>
        <dbReference type="EMBL" id="KAF2297467.1"/>
    </source>
</evidence>
<evidence type="ECO:0000313" key="9">
    <source>
        <dbReference type="Proteomes" id="UP000467840"/>
    </source>
</evidence>
<evidence type="ECO:0000256" key="3">
    <source>
        <dbReference type="ARBA" id="ARBA00023015"/>
    </source>
</evidence>
<gene>
    <name evidence="8" type="ORF">GH714_023948</name>
</gene>
<dbReference type="GO" id="GO:0003677">
    <property type="term" value="F:DNA binding"/>
    <property type="evidence" value="ECO:0007669"/>
    <property type="project" value="UniProtKB-KW"/>
</dbReference>
<proteinExistence type="predicted"/>
<dbReference type="SUPFAM" id="SSF54171">
    <property type="entry name" value="DNA-binding domain"/>
    <property type="match status" value="1"/>
</dbReference>
<keyword evidence="5" id="KW-0804">Transcription</keyword>
<evidence type="ECO:0000256" key="2">
    <source>
        <dbReference type="ARBA" id="ARBA00022745"/>
    </source>
</evidence>
<dbReference type="CDD" id="cd00018">
    <property type="entry name" value="AP2"/>
    <property type="match status" value="1"/>
</dbReference>
<dbReference type="GO" id="GO:0005634">
    <property type="term" value="C:nucleus"/>
    <property type="evidence" value="ECO:0007669"/>
    <property type="project" value="UniProtKB-SubCell"/>
</dbReference>
<keyword evidence="9" id="KW-1185">Reference proteome</keyword>
<organism evidence="8 9">
    <name type="scientific">Hevea brasiliensis</name>
    <name type="common">Para rubber tree</name>
    <name type="synonym">Siphonia brasiliensis</name>
    <dbReference type="NCBI Taxonomy" id="3981"/>
    <lineage>
        <taxon>Eukaryota</taxon>
        <taxon>Viridiplantae</taxon>
        <taxon>Streptophyta</taxon>
        <taxon>Embryophyta</taxon>
        <taxon>Tracheophyta</taxon>
        <taxon>Spermatophyta</taxon>
        <taxon>Magnoliopsida</taxon>
        <taxon>eudicotyledons</taxon>
        <taxon>Gunneridae</taxon>
        <taxon>Pentapetalae</taxon>
        <taxon>rosids</taxon>
        <taxon>fabids</taxon>
        <taxon>Malpighiales</taxon>
        <taxon>Euphorbiaceae</taxon>
        <taxon>Crotonoideae</taxon>
        <taxon>Micrandreae</taxon>
        <taxon>Hevea</taxon>
    </lineage>
</organism>
<dbReference type="GO" id="GO:0009873">
    <property type="term" value="P:ethylene-activated signaling pathway"/>
    <property type="evidence" value="ECO:0007669"/>
    <property type="project" value="UniProtKB-KW"/>
</dbReference>
<accession>A0A6A6LA91</accession>
<protein>
    <recommendedName>
        <fullName evidence="7">AP2/ERF domain-containing protein</fullName>
    </recommendedName>
</protein>
<name>A0A6A6LA91_HEVBR</name>
<evidence type="ECO:0000256" key="6">
    <source>
        <dbReference type="ARBA" id="ARBA00023242"/>
    </source>
</evidence>
<evidence type="ECO:0000256" key="1">
    <source>
        <dbReference type="ARBA" id="ARBA00004123"/>
    </source>
</evidence>
<sequence length="217" mass="24611">MENLPSLLYRNPRRSSRQSSRYLGVRRRPWGRYAAEIRNPYTKERHWLGTFDTAEEAAIAYDLSSISFSGIERARTNFYYPFWVLPPSPPLAVAAVPPPQPSLTPAHQLEEGGEPVSMETITASQDDESMVIASICKVFANLLMVPSIHKLIMLAPRLSSIYIKYTHEHLTTKIVMLHQLALTAPFYIWPWDFSSSGNSSIPRTALIFAIDSWRTVS</sequence>
<dbReference type="AlphaFoldDB" id="A0A6A6LA91"/>
<dbReference type="Pfam" id="PF00847">
    <property type="entry name" value="AP2"/>
    <property type="match status" value="1"/>
</dbReference>
<dbReference type="InterPro" id="IPR001471">
    <property type="entry name" value="AP2/ERF_dom"/>
</dbReference>
<evidence type="ECO:0000256" key="4">
    <source>
        <dbReference type="ARBA" id="ARBA00023125"/>
    </source>
</evidence>
<dbReference type="InterPro" id="IPR016177">
    <property type="entry name" value="DNA-bd_dom_sf"/>
</dbReference>
<keyword evidence="4" id="KW-0238">DNA-binding</keyword>
<evidence type="ECO:0000256" key="5">
    <source>
        <dbReference type="ARBA" id="ARBA00023163"/>
    </source>
</evidence>
<dbReference type="GO" id="GO:0003700">
    <property type="term" value="F:DNA-binding transcription factor activity"/>
    <property type="evidence" value="ECO:0007669"/>
    <property type="project" value="InterPro"/>
</dbReference>
<dbReference type="SMART" id="SM00380">
    <property type="entry name" value="AP2"/>
    <property type="match status" value="1"/>
</dbReference>
<dbReference type="PANTHER" id="PTHR31677">
    <property type="entry name" value="AP2 DOMAIN CLASS TRANSCRIPTION FACTOR"/>
    <property type="match status" value="1"/>
</dbReference>
<dbReference type="PRINTS" id="PR00367">
    <property type="entry name" value="ETHRSPELEMNT"/>
</dbReference>
<dbReference type="EMBL" id="JAAGAX010000012">
    <property type="protein sequence ID" value="KAF2297467.1"/>
    <property type="molecule type" value="Genomic_DNA"/>
</dbReference>
<comment type="subcellular location">
    <subcellularLocation>
        <location evidence="1">Nucleus</location>
    </subcellularLocation>
</comment>
<dbReference type="PANTHER" id="PTHR31677:SF87">
    <property type="entry name" value="ETHYLENE-RESPONSIVE TRANSCRIPTION FACTOR ERF088"/>
    <property type="match status" value="1"/>
</dbReference>
<dbReference type="PROSITE" id="PS51032">
    <property type="entry name" value="AP2_ERF"/>
    <property type="match status" value="1"/>
</dbReference>
<reference evidence="8 9" key="1">
    <citation type="journal article" date="2020" name="Mol. Plant">
        <title>The Chromosome-Based Rubber Tree Genome Provides New Insights into Spurge Genome Evolution and Rubber Biosynthesis.</title>
        <authorList>
            <person name="Liu J."/>
            <person name="Shi C."/>
            <person name="Shi C.C."/>
            <person name="Li W."/>
            <person name="Zhang Q.J."/>
            <person name="Zhang Y."/>
            <person name="Li K."/>
            <person name="Lu H.F."/>
            <person name="Shi C."/>
            <person name="Zhu S.T."/>
            <person name="Xiao Z.Y."/>
            <person name="Nan H."/>
            <person name="Yue Y."/>
            <person name="Zhu X.G."/>
            <person name="Wu Y."/>
            <person name="Hong X.N."/>
            <person name="Fan G.Y."/>
            <person name="Tong Y."/>
            <person name="Zhang D."/>
            <person name="Mao C.L."/>
            <person name="Liu Y.L."/>
            <person name="Hao S.J."/>
            <person name="Liu W.Q."/>
            <person name="Lv M.Q."/>
            <person name="Zhang H.B."/>
            <person name="Liu Y."/>
            <person name="Hu-Tang G.R."/>
            <person name="Wang J.P."/>
            <person name="Wang J.H."/>
            <person name="Sun Y.H."/>
            <person name="Ni S.B."/>
            <person name="Chen W.B."/>
            <person name="Zhang X.C."/>
            <person name="Jiao Y.N."/>
            <person name="Eichler E.E."/>
            <person name="Li G.H."/>
            <person name="Liu X."/>
            <person name="Gao L.Z."/>
        </authorList>
    </citation>
    <scope>NUCLEOTIDE SEQUENCE [LARGE SCALE GENOMIC DNA]</scope>
    <source>
        <strain evidence="9">cv. GT1</strain>
        <tissue evidence="8">Leaf</tissue>
    </source>
</reference>
<dbReference type="Proteomes" id="UP000467840">
    <property type="component" value="Chromosome 18"/>
</dbReference>
<dbReference type="Gene3D" id="3.30.730.10">
    <property type="entry name" value="AP2/ERF domain"/>
    <property type="match status" value="1"/>
</dbReference>
<evidence type="ECO:0000259" key="7">
    <source>
        <dbReference type="PROSITE" id="PS51032"/>
    </source>
</evidence>
<feature type="domain" description="AP2/ERF" evidence="7">
    <location>
        <begin position="21"/>
        <end position="79"/>
    </location>
</feature>
<comment type="caution">
    <text evidence="8">The sequence shown here is derived from an EMBL/GenBank/DDBJ whole genome shotgun (WGS) entry which is preliminary data.</text>
</comment>